<accession>A0A1B2EZV4</accession>
<reference evidence="1" key="1">
    <citation type="submission" date="2016-07" db="EMBL/GenBank/DDBJ databases">
        <title>Microvirga ossetica sp. nov. a new species of rhizobia isolated from root nodules of the legume species Vicia alpestris Steven originated from North Ossetia region in the Caucasus.</title>
        <authorList>
            <person name="Safronova V.I."/>
            <person name="Kuznetsova I.G."/>
            <person name="Sazanova A.L."/>
            <person name="Belimov A."/>
            <person name="Andronov E."/>
            <person name="Osledkin Y.S."/>
            <person name="Onishchuk O.P."/>
            <person name="Kurchak O.N."/>
            <person name="Shaposhnikov A.I."/>
            <person name="Willems A."/>
            <person name="Tikhonovich I.A."/>
        </authorList>
    </citation>
    <scope>NUCLEOTIDE SEQUENCE [LARGE SCALE GENOMIC DNA]</scope>
    <source>
        <strain evidence="1">V5/3M</strain>
        <plasmid evidence="1">unnamed5</plasmid>
    </source>
</reference>
<organism evidence="1">
    <name type="scientific">Microvirga ossetica</name>
    <dbReference type="NCBI Taxonomy" id="1882682"/>
    <lineage>
        <taxon>Bacteria</taxon>
        <taxon>Pseudomonadati</taxon>
        <taxon>Pseudomonadota</taxon>
        <taxon>Alphaproteobacteria</taxon>
        <taxon>Hyphomicrobiales</taxon>
        <taxon>Methylobacteriaceae</taxon>
        <taxon>Microvirga</taxon>
    </lineage>
</organism>
<evidence type="ECO:0000313" key="1">
    <source>
        <dbReference type="EMBL" id="ANY85462.1"/>
    </source>
</evidence>
<proteinExistence type="predicted"/>
<dbReference type="OrthoDB" id="9802328at2"/>
<protein>
    <submittedName>
        <fullName evidence="1">Uncharacterized protein</fullName>
    </submittedName>
</protein>
<geneLocation type="plasmid" evidence="1">
    <name>unnamed5</name>
</geneLocation>
<keyword evidence="1" id="KW-0614">Plasmid</keyword>
<sequence>MSNDTNNGVTIIEIDYTEIVHVNGKPTNLGFQPLFNIWTRCESSIGGWIRGSGRNNEIRDRMGYLAEIGFAEKVRAARAAGSAEFEMKESVFPAYSELDSVRLHWKEVDALLPRCSKKQSRVEFQHPWGSTYTNLHWAVLLDGIETGFSYYRRNSYDQWELYVKDENGYGVKVQRGQCHAVKGGIHQLVGLGMISKVLAAREAAKNAA</sequence>
<name>A0A1B2EZV4_9HYPH</name>
<dbReference type="AlphaFoldDB" id="A0A1B2EZV4"/>
<gene>
    <name evidence="1" type="ORF">BB934_45420</name>
</gene>
<dbReference type="EMBL" id="CP016621">
    <property type="protein sequence ID" value="ANY85462.1"/>
    <property type="molecule type" value="Genomic_DNA"/>
</dbReference>
<dbReference type="KEGG" id="moc:BB934_45420"/>
<dbReference type="RefSeq" id="WP_099516234.1">
    <property type="nucleotide sequence ID" value="NZ_CP016621.1"/>
</dbReference>